<dbReference type="SUPFAM" id="SSF69318">
    <property type="entry name" value="Integrin alpha N-terminal domain"/>
    <property type="match status" value="1"/>
</dbReference>
<proteinExistence type="predicted"/>
<name>A0A344THD1_9BACT</name>
<accession>A0A344THD1</accession>
<dbReference type="EMBL" id="CP030850">
    <property type="protein sequence ID" value="AXE18052.1"/>
    <property type="molecule type" value="Genomic_DNA"/>
</dbReference>
<keyword evidence="1 2" id="KW-0732">Signal</keyword>
<evidence type="ECO:0000256" key="1">
    <source>
        <dbReference type="ARBA" id="ARBA00022729"/>
    </source>
</evidence>
<protein>
    <submittedName>
        <fullName evidence="3">VCBS repeat-containing protein</fullName>
    </submittedName>
</protein>
<dbReference type="Gene3D" id="2.130.10.130">
    <property type="entry name" value="Integrin alpha, N-terminal"/>
    <property type="match status" value="2"/>
</dbReference>
<dbReference type="PANTHER" id="PTHR44103">
    <property type="entry name" value="PROPROTEIN CONVERTASE P"/>
    <property type="match status" value="1"/>
</dbReference>
<gene>
    <name evidence="3" type="ORF">DR864_10055</name>
</gene>
<dbReference type="Pfam" id="PF13517">
    <property type="entry name" value="FG-GAP_3"/>
    <property type="match status" value="2"/>
</dbReference>
<dbReference type="OrthoDB" id="9816120at2"/>
<dbReference type="InterPro" id="IPR028994">
    <property type="entry name" value="Integrin_alpha_N"/>
</dbReference>
<feature type="signal peptide" evidence="2">
    <location>
        <begin position="1"/>
        <end position="23"/>
    </location>
</feature>
<sequence length="390" mass="43731">MKNYKIGLIALMPLFAGITTVCAQKGKEVSFTKQVLTKMFFSEGVAVGDVNHDGKKDVMAGAFWFQAPNWERHEIAKGDTFTVNGGYSNSFLNFSMDVNQDGWIDLIRVDYPGIPVVWHENPQNKPGHWKVHVISKSLGNESPYFGDIDGDGRPDIVGNDSESKQIIWLKSPTKKGDTQWEKTVIAEGNIPGTHRFTHGLGLVDMNDDGRLDVLIKEGWWEAPADRKQPNWAFHKANLGEDCSQMYLLDVNQDGLKDVISTSAHAYGMWWHEQGKDGQGNPTWTKHEIYKAFSQTHGLSLVDINGDGQKDLVTGKRYFAHNGNDPGEFQPAVLYWFEFKPGPTPTWTPHEIDNNSGVGLHVVTEDMNNDRLPDVVVANKKGVHVFLQQKK</sequence>
<evidence type="ECO:0000313" key="3">
    <source>
        <dbReference type="EMBL" id="AXE18052.1"/>
    </source>
</evidence>
<dbReference type="AlphaFoldDB" id="A0A344THD1"/>
<reference evidence="3 4" key="1">
    <citation type="submission" date="2018-07" db="EMBL/GenBank/DDBJ databases">
        <title>Genome sequencing of Runella.</title>
        <authorList>
            <person name="Baek M.-G."/>
            <person name="Yi H."/>
        </authorList>
    </citation>
    <scope>NUCLEOTIDE SEQUENCE [LARGE SCALE GENOMIC DNA]</scope>
    <source>
        <strain evidence="3 4">HYN0085</strain>
    </source>
</reference>
<dbReference type="Proteomes" id="UP000251993">
    <property type="component" value="Chromosome"/>
</dbReference>
<evidence type="ECO:0000313" key="4">
    <source>
        <dbReference type="Proteomes" id="UP000251993"/>
    </source>
</evidence>
<evidence type="ECO:0000256" key="2">
    <source>
        <dbReference type="SAM" id="SignalP"/>
    </source>
</evidence>
<dbReference type="PANTHER" id="PTHR44103:SF1">
    <property type="entry name" value="PROPROTEIN CONVERTASE P"/>
    <property type="match status" value="1"/>
</dbReference>
<organism evidence="3 4">
    <name type="scientific">Runella rosea</name>
    <dbReference type="NCBI Taxonomy" id="2259595"/>
    <lineage>
        <taxon>Bacteria</taxon>
        <taxon>Pseudomonadati</taxon>
        <taxon>Bacteroidota</taxon>
        <taxon>Cytophagia</taxon>
        <taxon>Cytophagales</taxon>
        <taxon>Spirosomataceae</taxon>
        <taxon>Runella</taxon>
    </lineage>
</organism>
<dbReference type="KEGG" id="run:DR864_10055"/>
<feature type="chain" id="PRO_5016847702" evidence="2">
    <location>
        <begin position="24"/>
        <end position="390"/>
    </location>
</feature>
<keyword evidence="4" id="KW-1185">Reference proteome</keyword>
<dbReference type="InterPro" id="IPR013517">
    <property type="entry name" value="FG-GAP"/>
</dbReference>
<dbReference type="RefSeq" id="WP_114066837.1">
    <property type="nucleotide sequence ID" value="NZ_CP030850.1"/>
</dbReference>